<dbReference type="InterPro" id="IPR003593">
    <property type="entry name" value="AAA+_ATPase"/>
</dbReference>
<dbReference type="AlphaFoldDB" id="A0A096AF80"/>
<dbReference type="PANTHER" id="PTHR24220:SF685">
    <property type="entry name" value="ABC TRANSPORTER RELATED"/>
    <property type="match status" value="1"/>
</dbReference>
<proteinExistence type="predicted"/>
<organism evidence="5 6">
    <name type="scientific">Pseudoglutamicibacter albus DNF00011</name>
    <dbReference type="NCBI Taxonomy" id="1401063"/>
    <lineage>
        <taxon>Bacteria</taxon>
        <taxon>Bacillati</taxon>
        <taxon>Actinomycetota</taxon>
        <taxon>Actinomycetes</taxon>
        <taxon>Micrococcales</taxon>
        <taxon>Micrococcaceae</taxon>
        <taxon>Pseudoglutamicibacter</taxon>
    </lineage>
</organism>
<evidence type="ECO:0000259" key="4">
    <source>
        <dbReference type="PROSITE" id="PS50893"/>
    </source>
</evidence>
<evidence type="ECO:0000256" key="1">
    <source>
        <dbReference type="ARBA" id="ARBA00022448"/>
    </source>
</evidence>
<dbReference type="GO" id="GO:0005886">
    <property type="term" value="C:plasma membrane"/>
    <property type="evidence" value="ECO:0007669"/>
    <property type="project" value="TreeGrafter"/>
</dbReference>
<dbReference type="Proteomes" id="UP000053528">
    <property type="component" value="Unassembled WGS sequence"/>
</dbReference>
<dbReference type="EMBL" id="JRNH01000031">
    <property type="protein sequence ID" value="KGF19619.1"/>
    <property type="molecule type" value="Genomic_DNA"/>
</dbReference>
<dbReference type="InterPro" id="IPR003439">
    <property type="entry name" value="ABC_transporter-like_ATP-bd"/>
</dbReference>
<dbReference type="InterPro" id="IPR017871">
    <property type="entry name" value="ABC_transporter-like_CS"/>
</dbReference>
<dbReference type="InterPro" id="IPR015854">
    <property type="entry name" value="ABC_transpr_LolD-like"/>
</dbReference>
<dbReference type="Gene3D" id="3.40.50.300">
    <property type="entry name" value="P-loop containing nucleotide triphosphate hydrolases"/>
    <property type="match status" value="1"/>
</dbReference>
<accession>A0A096AF80</accession>
<reference evidence="5 6" key="1">
    <citation type="submission" date="2014-07" db="EMBL/GenBank/DDBJ databases">
        <authorList>
            <person name="McCorrison J."/>
            <person name="Sanka R."/>
            <person name="Torralba M."/>
            <person name="Gillis M."/>
            <person name="Haft D.H."/>
            <person name="Methe B."/>
            <person name="Sutton G."/>
            <person name="Nelson K.E."/>
        </authorList>
    </citation>
    <scope>NUCLEOTIDE SEQUENCE [LARGE SCALE GENOMIC DNA]</scope>
    <source>
        <strain evidence="5 6">DNF00011</strain>
    </source>
</reference>
<sequence length="239" mass="25420">MLSLTNLTLTYPDGNDTVTALDNVTLSPEPGTLVGITGPSGSGKSSLLTVAATLTQPDSGSVMIDDVEASRLSAAQAARLRRQKIGIVFQQSNLLPSLTAHEQVRAVVELAGTRAQKRAARIRAGELLEAVGLSGQANLRPSQLSGGQRQRVNIARALVSNPSVLLVDEPTSALDSRSGATIIDLLIRMTKELDVTTLLVTHDLQHAHRFDEMVTLVDGRITEHTKETSQITVGQAQFA</sequence>
<dbReference type="PROSITE" id="PS00211">
    <property type="entry name" value="ABC_TRANSPORTER_1"/>
    <property type="match status" value="1"/>
</dbReference>
<dbReference type="PROSITE" id="PS50893">
    <property type="entry name" value="ABC_TRANSPORTER_2"/>
    <property type="match status" value="1"/>
</dbReference>
<evidence type="ECO:0000313" key="5">
    <source>
        <dbReference type="EMBL" id="KGF19619.1"/>
    </source>
</evidence>
<evidence type="ECO:0000313" key="6">
    <source>
        <dbReference type="Proteomes" id="UP000053528"/>
    </source>
</evidence>
<dbReference type="Pfam" id="PF00005">
    <property type="entry name" value="ABC_tran"/>
    <property type="match status" value="1"/>
</dbReference>
<dbReference type="SMART" id="SM00382">
    <property type="entry name" value="AAA"/>
    <property type="match status" value="1"/>
</dbReference>
<evidence type="ECO:0000256" key="2">
    <source>
        <dbReference type="ARBA" id="ARBA00022741"/>
    </source>
</evidence>
<evidence type="ECO:0000256" key="3">
    <source>
        <dbReference type="ARBA" id="ARBA00022840"/>
    </source>
</evidence>
<dbReference type="PANTHER" id="PTHR24220">
    <property type="entry name" value="IMPORT ATP-BINDING PROTEIN"/>
    <property type="match status" value="1"/>
</dbReference>
<feature type="domain" description="ABC transporter" evidence="4">
    <location>
        <begin position="2"/>
        <end position="239"/>
    </location>
</feature>
<gene>
    <name evidence="5" type="ORF">HMPREF2128_09510</name>
</gene>
<keyword evidence="2" id="KW-0547">Nucleotide-binding</keyword>
<dbReference type="SUPFAM" id="SSF52540">
    <property type="entry name" value="P-loop containing nucleoside triphosphate hydrolases"/>
    <property type="match status" value="1"/>
</dbReference>
<dbReference type="GO" id="GO:0022857">
    <property type="term" value="F:transmembrane transporter activity"/>
    <property type="evidence" value="ECO:0007669"/>
    <property type="project" value="TreeGrafter"/>
</dbReference>
<dbReference type="InterPro" id="IPR027417">
    <property type="entry name" value="P-loop_NTPase"/>
</dbReference>
<dbReference type="CDD" id="cd03255">
    <property type="entry name" value="ABC_MJ0796_LolCDE_FtsE"/>
    <property type="match status" value="1"/>
</dbReference>
<protein>
    <submittedName>
        <fullName evidence="5">ABC transporter ATP-binding protein</fullName>
    </submittedName>
</protein>
<keyword evidence="3 5" id="KW-0067">ATP-binding</keyword>
<comment type="caution">
    <text evidence="5">The sequence shown here is derived from an EMBL/GenBank/DDBJ whole genome shotgun (WGS) entry which is preliminary data.</text>
</comment>
<dbReference type="InterPro" id="IPR017911">
    <property type="entry name" value="MacB-like_ATP-bd"/>
</dbReference>
<name>A0A096AF80_9MICC</name>
<keyword evidence="1" id="KW-0813">Transport</keyword>
<dbReference type="RefSeq" id="WP_035757598.1">
    <property type="nucleotide sequence ID" value="NZ_JRNH01000031.1"/>
</dbReference>
<dbReference type="GO" id="GO:0005524">
    <property type="term" value="F:ATP binding"/>
    <property type="evidence" value="ECO:0007669"/>
    <property type="project" value="UniProtKB-KW"/>
</dbReference>
<dbReference type="GO" id="GO:0016887">
    <property type="term" value="F:ATP hydrolysis activity"/>
    <property type="evidence" value="ECO:0007669"/>
    <property type="project" value="InterPro"/>
</dbReference>